<dbReference type="GO" id="GO:0003723">
    <property type="term" value="F:RNA binding"/>
    <property type="evidence" value="ECO:0007669"/>
    <property type="project" value="InterPro"/>
</dbReference>
<dbReference type="PANTHER" id="PTHR24015">
    <property type="entry name" value="OS07G0578800 PROTEIN-RELATED"/>
    <property type="match status" value="1"/>
</dbReference>
<gene>
    <name evidence="3" type="ORF">Pyn_20388</name>
</gene>
<evidence type="ECO:0000256" key="2">
    <source>
        <dbReference type="PROSITE-ProRule" id="PRU00708"/>
    </source>
</evidence>
<reference evidence="3 4" key="1">
    <citation type="submission" date="2018-02" db="EMBL/GenBank/DDBJ databases">
        <title>Draft genome of wild Prunus yedoensis var. nudiflora.</title>
        <authorList>
            <person name="Baek S."/>
            <person name="Kim J.-H."/>
            <person name="Choi K."/>
            <person name="Kim G.-B."/>
            <person name="Cho A."/>
            <person name="Jang H."/>
            <person name="Shin C.-H."/>
            <person name="Yu H.-J."/>
            <person name="Mun J.-H."/>
        </authorList>
    </citation>
    <scope>NUCLEOTIDE SEQUENCE [LARGE SCALE GENOMIC DNA]</scope>
    <source>
        <strain evidence="4">cv. Jeju island</strain>
        <tissue evidence="3">Leaf</tissue>
    </source>
</reference>
<dbReference type="GO" id="GO:0009451">
    <property type="term" value="P:RNA modification"/>
    <property type="evidence" value="ECO:0007669"/>
    <property type="project" value="InterPro"/>
</dbReference>
<sequence>MTLSGIAPDNFAFPAVLKAVTSLQDLNLGKQIHAHVVKFGYGSSSVTVANTLVNVYGKCGDKGDACKVFDGIIERDQVSWNSMIAALCRFEEWELALEAFRSMLLENMEPSSFTLVSVALACSNLLKRDGLRLGKQVHAYSVRMSECKTFTINALLAMYSKLGEAEYSRALFELYEDCDMVSWNTMISSLSQNDQFMEALEFFRLMVLAGFKPDGVTVASVLPACSHLEMLDTGKEIHAYALRTNELIENSYVGSALVDMYCNCRQVSSGRPSVRCEAFSDKESIHGYVIKRGLEKNRYVQNALMDMYSRMGQTQISETIFNSMEVRDIVSWNTMITGYVICGRHGDALNLIYDMQRVKEKTNMNDNAYDDEGRVPLKPNSITFMTILPGCAALAALAKGKEIHSYAIKHLLAFDVAVGSALVDMYAKCGCIDLARAVFNQIPIKNVITWNVLIMAYGMHGRGEEALELFKNMVDDGSRNKEHVAILGW</sequence>
<dbReference type="EMBL" id="PJQY01001387">
    <property type="protein sequence ID" value="PQQ03026.1"/>
    <property type="molecule type" value="Genomic_DNA"/>
</dbReference>
<dbReference type="InterPro" id="IPR011990">
    <property type="entry name" value="TPR-like_helical_dom_sf"/>
</dbReference>
<name>A0A314ZM61_PRUYE</name>
<organism evidence="3 4">
    <name type="scientific">Prunus yedoensis var. nudiflora</name>
    <dbReference type="NCBI Taxonomy" id="2094558"/>
    <lineage>
        <taxon>Eukaryota</taxon>
        <taxon>Viridiplantae</taxon>
        <taxon>Streptophyta</taxon>
        <taxon>Embryophyta</taxon>
        <taxon>Tracheophyta</taxon>
        <taxon>Spermatophyta</taxon>
        <taxon>Magnoliopsida</taxon>
        <taxon>eudicotyledons</taxon>
        <taxon>Gunneridae</taxon>
        <taxon>Pentapetalae</taxon>
        <taxon>rosids</taxon>
        <taxon>fabids</taxon>
        <taxon>Rosales</taxon>
        <taxon>Rosaceae</taxon>
        <taxon>Amygdaloideae</taxon>
        <taxon>Amygdaleae</taxon>
        <taxon>Prunus</taxon>
    </lineage>
</organism>
<keyword evidence="1" id="KW-0677">Repeat</keyword>
<dbReference type="STRING" id="2094558.A0A314ZM61"/>
<accession>A0A314ZM61</accession>
<evidence type="ECO:0000256" key="1">
    <source>
        <dbReference type="ARBA" id="ARBA00022737"/>
    </source>
</evidence>
<keyword evidence="4" id="KW-1185">Reference proteome</keyword>
<dbReference type="FunFam" id="1.25.40.10:FF:001178">
    <property type="entry name" value="Pentatricopeptide repeat-containing protein, chloroplastic"/>
    <property type="match status" value="1"/>
</dbReference>
<proteinExistence type="predicted"/>
<dbReference type="InterPro" id="IPR046960">
    <property type="entry name" value="PPR_At4g14850-like_plant"/>
</dbReference>
<feature type="repeat" description="PPR" evidence="2">
    <location>
        <begin position="179"/>
        <end position="213"/>
    </location>
</feature>
<evidence type="ECO:0000313" key="3">
    <source>
        <dbReference type="EMBL" id="PQQ03026.1"/>
    </source>
</evidence>
<feature type="repeat" description="PPR" evidence="2">
    <location>
        <begin position="328"/>
        <end position="362"/>
    </location>
</feature>
<dbReference type="PROSITE" id="PS51375">
    <property type="entry name" value="PPR"/>
    <property type="match status" value="4"/>
</dbReference>
<dbReference type="FunFam" id="1.25.40.10:FF:001359">
    <property type="entry name" value="Pentatricopeptide repeat-containing protein At3g57430, chloroplastic"/>
    <property type="match status" value="1"/>
</dbReference>
<dbReference type="OrthoDB" id="749902at2759"/>
<dbReference type="Pfam" id="PF01535">
    <property type="entry name" value="PPR"/>
    <property type="match status" value="5"/>
</dbReference>
<dbReference type="InterPro" id="IPR002885">
    <property type="entry name" value="PPR_rpt"/>
</dbReference>
<feature type="repeat" description="PPR" evidence="2">
    <location>
        <begin position="446"/>
        <end position="480"/>
    </location>
</feature>
<evidence type="ECO:0000313" key="4">
    <source>
        <dbReference type="Proteomes" id="UP000250321"/>
    </source>
</evidence>
<dbReference type="Proteomes" id="UP000250321">
    <property type="component" value="Unassembled WGS sequence"/>
</dbReference>
<comment type="caution">
    <text evidence="3">The sequence shown here is derived from an EMBL/GenBank/DDBJ whole genome shotgun (WGS) entry which is preliminary data.</text>
</comment>
<dbReference type="AlphaFoldDB" id="A0A314ZM61"/>
<dbReference type="FunFam" id="1.25.40.10:FF:000733">
    <property type="entry name" value="Pentatricopeptide repeat-containing protein, chloroplastic"/>
    <property type="match status" value="1"/>
</dbReference>
<dbReference type="NCBIfam" id="TIGR00756">
    <property type="entry name" value="PPR"/>
    <property type="match status" value="4"/>
</dbReference>
<dbReference type="Gene3D" id="1.25.40.10">
    <property type="entry name" value="Tetratricopeptide repeat domain"/>
    <property type="match status" value="4"/>
</dbReference>
<feature type="repeat" description="PPR" evidence="2">
    <location>
        <begin position="76"/>
        <end position="110"/>
    </location>
</feature>
<protein>
    <submittedName>
        <fullName evidence="3">Pentatricopeptide repeat-containing protein</fullName>
    </submittedName>
</protein>
<dbReference type="Pfam" id="PF13041">
    <property type="entry name" value="PPR_2"/>
    <property type="match status" value="2"/>
</dbReference>
<dbReference type="PANTHER" id="PTHR24015:SF739">
    <property type="entry name" value="OS03G0644200 PROTEIN"/>
    <property type="match status" value="1"/>
</dbReference>